<dbReference type="Pfam" id="PF00534">
    <property type="entry name" value="Glycos_transf_1"/>
    <property type="match status" value="1"/>
</dbReference>
<dbReference type="AlphaFoldDB" id="A0AAW6TMB1"/>
<name>A0AAW6TMB1_9FLAO</name>
<sequence length="363" mass="41420">MKILHVINNLATGGAEKLILETIPLLKQREIEVDLLVLNGIDYPYMKQLKELNCCAIYSLGNGSLSNPLLIFKIIPYLKKYDLIHVHLFPTQYWVVFAKLLSFSKTKLVFTEHSTSNRRIQNKWFKYIDRFVYSFYSKIICITDEVEEVLKRHTSLDKYRFKVIENGVNLKAIEGAFALDKKNLQYSIQESDKLVIQVAGFRIEKDQKTVIRAMQYLDKNVKLLLVGDGALLSESEKLVNELGLQERIFFLGVRNDVPSLLKTADILVVSSHWEGFGLAAVEGMAVSKPIIATNVAGLSNVVKGAGILFERGNEKELANIVKELFSDVEYYSKVGNAGFERAKKYDINFMVEKLIYLYKEVLK</sequence>
<evidence type="ECO:0000313" key="4">
    <source>
        <dbReference type="Proteomes" id="UP001228643"/>
    </source>
</evidence>
<dbReference type="EMBL" id="JASCRY010000004">
    <property type="protein sequence ID" value="MDI5950741.1"/>
    <property type="molecule type" value="Genomic_DNA"/>
</dbReference>
<dbReference type="PANTHER" id="PTHR12526">
    <property type="entry name" value="GLYCOSYLTRANSFERASE"/>
    <property type="match status" value="1"/>
</dbReference>
<keyword evidence="3" id="KW-0328">Glycosyltransferase</keyword>
<dbReference type="RefSeq" id="WP_282717481.1">
    <property type="nucleotide sequence ID" value="NZ_JASCRY010000004.1"/>
</dbReference>
<keyword evidence="4" id="KW-1185">Reference proteome</keyword>
<dbReference type="Gene3D" id="3.40.50.2000">
    <property type="entry name" value="Glycogen Phosphorylase B"/>
    <property type="match status" value="2"/>
</dbReference>
<dbReference type="SUPFAM" id="SSF53756">
    <property type="entry name" value="UDP-Glycosyltransferase/glycogen phosphorylase"/>
    <property type="match status" value="1"/>
</dbReference>
<dbReference type="Proteomes" id="UP001228643">
    <property type="component" value="Unassembled WGS sequence"/>
</dbReference>
<proteinExistence type="predicted"/>
<accession>A0AAW6TMB1</accession>
<dbReference type="PANTHER" id="PTHR12526:SF630">
    <property type="entry name" value="GLYCOSYLTRANSFERASE"/>
    <property type="match status" value="1"/>
</dbReference>
<organism evidence="3 4">
    <name type="scientific">Flavobacterium yafengii</name>
    <dbReference type="NCBI Taxonomy" id="3041253"/>
    <lineage>
        <taxon>Bacteria</taxon>
        <taxon>Pseudomonadati</taxon>
        <taxon>Bacteroidota</taxon>
        <taxon>Flavobacteriia</taxon>
        <taxon>Flavobacteriales</taxon>
        <taxon>Flavobacteriaceae</taxon>
        <taxon>Flavobacterium</taxon>
    </lineage>
</organism>
<feature type="domain" description="Glycosyltransferase subfamily 4-like N-terminal" evidence="2">
    <location>
        <begin position="13"/>
        <end position="170"/>
    </location>
</feature>
<reference evidence="3 4" key="1">
    <citation type="submission" date="2023-04" db="EMBL/GenBank/DDBJ databases">
        <title>Two novel species of Flavobacterium.</title>
        <authorList>
            <person name="Liu Q."/>
            <person name="Xin Y.-H."/>
        </authorList>
    </citation>
    <scope>NUCLEOTIDE SEQUENCE [LARGE SCALE GENOMIC DNA]</scope>
    <source>
        <strain evidence="3 4">LB2P87</strain>
    </source>
</reference>
<evidence type="ECO:0000259" key="1">
    <source>
        <dbReference type="Pfam" id="PF00534"/>
    </source>
</evidence>
<dbReference type="InterPro" id="IPR028098">
    <property type="entry name" value="Glyco_trans_4-like_N"/>
</dbReference>
<evidence type="ECO:0000313" key="3">
    <source>
        <dbReference type="EMBL" id="MDI5950741.1"/>
    </source>
</evidence>
<evidence type="ECO:0000259" key="2">
    <source>
        <dbReference type="Pfam" id="PF13439"/>
    </source>
</evidence>
<dbReference type="Pfam" id="PF13439">
    <property type="entry name" value="Glyco_transf_4"/>
    <property type="match status" value="1"/>
</dbReference>
<comment type="caution">
    <text evidence="3">The sequence shown here is derived from an EMBL/GenBank/DDBJ whole genome shotgun (WGS) entry which is preliminary data.</text>
</comment>
<dbReference type="GO" id="GO:0016757">
    <property type="term" value="F:glycosyltransferase activity"/>
    <property type="evidence" value="ECO:0007669"/>
    <property type="project" value="UniProtKB-KW"/>
</dbReference>
<dbReference type="EC" id="2.4.-.-" evidence="3"/>
<gene>
    <name evidence="3" type="ORF">QLS97_13875</name>
</gene>
<keyword evidence="3" id="KW-0808">Transferase</keyword>
<feature type="domain" description="Glycosyl transferase family 1" evidence="1">
    <location>
        <begin position="186"/>
        <end position="340"/>
    </location>
</feature>
<dbReference type="InterPro" id="IPR001296">
    <property type="entry name" value="Glyco_trans_1"/>
</dbReference>
<protein>
    <submittedName>
        <fullName evidence="3">Glycosyltransferase</fullName>
        <ecNumber evidence="3">2.4.-.-</ecNumber>
    </submittedName>
</protein>